<evidence type="ECO:0000313" key="3">
    <source>
        <dbReference type="Proteomes" id="UP001174209"/>
    </source>
</evidence>
<accession>A0ABT8K418</accession>
<dbReference type="Pfam" id="PF12684">
    <property type="entry name" value="DUF3799"/>
    <property type="match status" value="1"/>
</dbReference>
<evidence type="ECO:0000259" key="1">
    <source>
        <dbReference type="Pfam" id="PF12684"/>
    </source>
</evidence>
<comment type="caution">
    <text evidence="2">The sequence shown here is derived from an EMBL/GenBank/DDBJ whole genome shotgun (WGS) entry which is preliminary data.</text>
</comment>
<protein>
    <submittedName>
        <fullName evidence="2">PD-(D/E)XK nuclease-like domain-containing protein</fullName>
    </submittedName>
</protein>
<dbReference type="Gene3D" id="3.90.320.10">
    <property type="match status" value="1"/>
</dbReference>
<keyword evidence="3" id="KW-1185">Reference proteome</keyword>
<dbReference type="RefSeq" id="WP_301228245.1">
    <property type="nucleotide sequence ID" value="NZ_JAROCG010000001.1"/>
</dbReference>
<sequence length="270" mass="29881">MTATIAETGLIDGLSNEAYHSHDSLSATGLKILAMQTPAHYRHRMDNPEHKAIFDVGTATHSLVLEDDHSKIQRLDFPDWKTKAAREERDAAYAKGMVPLLEKDYQVVLAMRDSVAGHPVARLALTGGKAEQSLFWQHESGAALRCRPDKLDLESPIGPIVSDLKSTVNADPRKFGKTAFDLGYFQQDPHYRDGVHQVTGVRPDFLFILVEKAPPYLVSVVELDAEAIDLGRAANARAINTYNHCRATNTWPGYPQADPISLPTWATREA</sequence>
<gene>
    <name evidence="2" type="ORF">P5G52_13720</name>
</gene>
<organism evidence="2 3">
    <name type="scientific">Arthrobacter burdickii</name>
    <dbReference type="NCBI Taxonomy" id="3035920"/>
    <lineage>
        <taxon>Bacteria</taxon>
        <taxon>Bacillati</taxon>
        <taxon>Actinomycetota</taxon>
        <taxon>Actinomycetes</taxon>
        <taxon>Micrococcales</taxon>
        <taxon>Micrococcaceae</taxon>
        <taxon>Arthrobacter</taxon>
    </lineage>
</organism>
<proteinExistence type="predicted"/>
<dbReference type="EMBL" id="JAROCG010000001">
    <property type="protein sequence ID" value="MDN4611922.1"/>
    <property type="molecule type" value="Genomic_DNA"/>
</dbReference>
<dbReference type="InterPro" id="IPR024432">
    <property type="entry name" value="Put_RecE_PDDEXK-like_dom"/>
</dbReference>
<evidence type="ECO:0000313" key="2">
    <source>
        <dbReference type="EMBL" id="MDN4611922.1"/>
    </source>
</evidence>
<dbReference type="Proteomes" id="UP001174209">
    <property type="component" value="Unassembled WGS sequence"/>
</dbReference>
<dbReference type="InterPro" id="IPR011604">
    <property type="entry name" value="PDDEXK-like_dom_sf"/>
</dbReference>
<feature type="domain" description="Putative exodeoxyribonuclease 8 PDDEXK-like" evidence="1">
    <location>
        <begin position="39"/>
        <end position="254"/>
    </location>
</feature>
<reference evidence="2" key="1">
    <citation type="submission" date="2023-06" db="EMBL/GenBank/DDBJ databases">
        <title>MT1 and MT2 Draft Genomes of Novel Species.</title>
        <authorList>
            <person name="Venkateswaran K."/>
        </authorList>
    </citation>
    <scope>NUCLEOTIDE SEQUENCE</scope>
    <source>
        <strain evidence="2">IIF3SC-B10</strain>
    </source>
</reference>
<name>A0ABT8K418_9MICC</name>